<gene>
    <name evidence="1" type="ORF">PM001_LOCUS10452</name>
</gene>
<dbReference type="Proteomes" id="UP001162060">
    <property type="component" value="Unassembled WGS sequence"/>
</dbReference>
<reference evidence="1" key="1">
    <citation type="submission" date="2024-01" db="EMBL/GenBank/DDBJ databases">
        <authorList>
            <person name="Webb A."/>
        </authorList>
    </citation>
    <scope>NUCLEOTIDE SEQUENCE</scope>
    <source>
        <strain evidence="1">Pm1</strain>
    </source>
</reference>
<comment type="caution">
    <text evidence="1">The sequence shown here is derived from an EMBL/GenBank/DDBJ whole genome shotgun (WGS) entry which is preliminary data.</text>
</comment>
<protein>
    <submittedName>
        <fullName evidence="1">Uncharacterized protein</fullName>
    </submittedName>
</protein>
<dbReference type="EMBL" id="CAKLBY020000086">
    <property type="protein sequence ID" value="CAK7925302.1"/>
    <property type="molecule type" value="Genomic_DNA"/>
</dbReference>
<accession>A0AAV1TV29</accession>
<dbReference type="AlphaFoldDB" id="A0AAV1TV29"/>
<sequence>MGVAFQSFDHHEAMQKKTPLELTSRNAMECWSHELQPTVATARLAVMTCPLLSLRTCVDKRISVCWLAESSKRCQRNVSDEKVHHMSLKRACSVIVSPSRHVKRQRISFSHSDVSRRCETDQKDVKMVVGSPRSLQYALPGLSSHDTQHVLHAMRVLPSELRHLNGNASRSRLRQRCKVRQVLGWRHLLCQEEEDEESASRVVWKSAKALDAVKMRPLARRIWNASTMAANGLRNDDERGTVLYTVNHICRVVYSTKQLYGDPSRIRDKVWIECFLDDGLQICVARKELRQFGEYHAPQVSVTECQGYLVRPMYTRSIKARLVGCSLQCLRAVAARDCGVRSVPALKQQMISDLPMLTQQCEEDYVHDLVQHRKCS</sequence>
<name>A0AAV1TV29_9STRA</name>
<proteinExistence type="predicted"/>
<organism evidence="1 2">
    <name type="scientific">Peronospora matthiolae</name>
    <dbReference type="NCBI Taxonomy" id="2874970"/>
    <lineage>
        <taxon>Eukaryota</taxon>
        <taxon>Sar</taxon>
        <taxon>Stramenopiles</taxon>
        <taxon>Oomycota</taxon>
        <taxon>Peronosporomycetes</taxon>
        <taxon>Peronosporales</taxon>
        <taxon>Peronosporaceae</taxon>
        <taxon>Peronospora</taxon>
    </lineage>
</organism>
<evidence type="ECO:0000313" key="1">
    <source>
        <dbReference type="EMBL" id="CAK7925302.1"/>
    </source>
</evidence>
<evidence type="ECO:0000313" key="2">
    <source>
        <dbReference type="Proteomes" id="UP001162060"/>
    </source>
</evidence>